<reference evidence="2" key="1">
    <citation type="thesis" date="2021" institute="BYU ScholarsArchive" country="Provo, UT, USA">
        <title>Applications of and Algorithms for Genome Assembly and Genomic Analyses with an Emphasis on Marine Teleosts.</title>
        <authorList>
            <person name="Pickett B.D."/>
        </authorList>
    </citation>
    <scope>NUCLEOTIDE SEQUENCE</scope>
    <source>
        <strain evidence="2">HI-2016</strain>
    </source>
</reference>
<dbReference type="AlphaFoldDB" id="A0A8T2PC36"/>
<dbReference type="Proteomes" id="UP000824540">
    <property type="component" value="Unassembled WGS sequence"/>
</dbReference>
<protein>
    <submittedName>
        <fullName evidence="2">Uncharacterized protein</fullName>
    </submittedName>
</protein>
<evidence type="ECO:0000313" key="3">
    <source>
        <dbReference type="Proteomes" id="UP000824540"/>
    </source>
</evidence>
<accession>A0A8T2PC36</accession>
<organism evidence="2 3">
    <name type="scientific">Albula glossodonta</name>
    <name type="common">roundjaw bonefish</name>
    <dbReference type="NCBI Taxonomy" id="121402"/>
    <lineage>
        <taxon>Eukaryota</taxon>
        <taxon>Metazoa</taxon>
        <taxon>Chordata</taxon>
        <taxon>Craniata</taxon>
        <taxon>Vertebrata</taxon>
        <taxon>Euteleostomi</taxon>
        <taxon>Actinopterygii</taxon>
        <taxon>Neopterygii</taxon>
        <taxon>Teleostei</taxon>
        <taxon>Albuliformes</taxon>
        <taxon>Albulidae</taxon>
        <taxon>Albula</taxon>
    </lineage>
</organism>
<dbReference type="EMBL" id="JAFBMS010000010">
    <property type="protein sequence ID" value="KAG9348781.1"/>
    <property type="molecule type" value="Genomic_DNA"/>
</dbReference>
<feature type="compositionally biased region" description="Acidic residues" evidence="1">
    <location>
        <begin position="132"/>
        <end position="148"/>
    </location>
</feature>
<keyword evidence="3" id="KW-1185">Reference proteome</keyword>
<gene>
    <name evidence="2" type="ORF">JZ751_029098</name>
</gene>
<evidence type="ECO:0000313" key="2">
    <source>
        <dbReference type="EMBL" id="KAG9348781.1"/>
    </source>
</evidence>
<comment type="caution">
    <text evidence="2">The sequence shown here is derived from an EMBL/GenBank/DDBJ whole genome shotgun (WGS) entry which is preliminary data.</text>
</comment>
<dbReference type="OrthoDB" id="10006996at2759"/>
<feature type="region of interest" description="Disordered" evidence="1">
    <location>
        <begin position="125"/>
        <end position="148"/>
    </location>
</feature>
<name>A0A8T2PC36_9TELE</name>
<evidence type="ECO:0000256" key="1">
    <source>
        <dbReference type="SAM" id="MobiDB-lite"/>
    </source>
</evidence>
<proteinExistence type="predicted"/>
<sequence length="148" mass="16470">MNRQEVRCVAKHPALQQEKISVNISHSGKSHQDPVFHCATDANPAATYTWSSYPASLTAVITSQLDVGISPLLIIDPQPVPLTCSDPTSFRVERQPCLFFRRSDQKMPGDVIRVDGNRLEFLDQTADVNVSNEEEEADGENEEEETSQ</sequence>